<dbReference type="AlphaFoldDB" id="A0A0E9X106"/>
<organism evidence="1">
    <name type="scientific">Anguilla anguilla</name>
    <name type="common">European freshwater eel</name>
    <name type="synonym">Muraena anguilla</name>
    <dbReference type="NCBI Taxonomy" id="7936"/>
    <lineage>
        <taxon>Eukaryota</taxon>
        <taxon>Metazoa</taxon>
        <taxon>Chordata</taxon>
        <taxon>Craniata</taxon>
        <taxon>Vertebrata</taxon>
        <taxon>Euteleostomi</taxon>
        <taxon>Actinopterygii</taxon>
        <taxon>Neopterygii</taxon>
        <taxon>Teleostei</taxon>
        <taxon>Anguilliformes</taxon>
        <taxon>Anguillidae</taxon>
        <taxon>Anguilla</taxon>
    </lineage>
</organism>
<reference evidence="1" key="2">
    <citation type="journal article" date="2015" name="Fish Shellfish Immunol.">
        <title>Early steps in the European eel (Anguilla anguilla)-Vibrio vulnificus interaction in the gills: Role of the RtxA13 toxin.</title>
        <authorList>
            <person name="Callol A."/>
            <person name="Pajuelo D."/>
            <person name="Ebbesson L."/>
            <person name="Teles M."/>
            <person name="MacKenzie S."/>
            <person name="Amaro C."/>
        </authorList>
    </citation>
    <scope>NUCLEOTIDE SEQUENCE</scope>
</reference>
<protein>
    <submittedName>
        <fullName evidence="1">Uncharacterized protein</fullName>
    </submittedName>
</protein>
<evidence type="ECO:0000313" key="1">
    <source>
        <dbReference type="EMBL" id="JAH95368.1"/>
    </source>
</evidence>
<dbReference type="EMBL" id="GBXM01013209">
    <property type="protein sequence ID" value="JAH95368.1"/>
    <property type="molecule type" value="Transcribed_RNA"/>
</dbReference>
<accession>A0A0E9X106</accession>
<sequence length="74" mass="8714">MNISPYSYSKLSHHNFFTCSNDYVRTSCNEQILHFPCMEILYRYEPLLLKITLLYNCQFGVIRFIAGKLNACIL</sequence>
<reference evidence="1" key="1">
    <citation type="submission" date="2014-11" db="EMBL/GenBank/DDBJ databases">
        <authorList>
            <person name="Amaro Gonzalez C."/>
        </authorList>
    </citation>
    <scope>NUCLEOTIDE SEQUENCE</scope>
</reference>
<name>A0A0E9X106_ANGAN</name>
<proteinExistence type="predicted"/>